<dbReference type="InterPro" id="IPR052176">
    <property type="entry name" value="Glycosyl_Hydrlase_43_Enz"/>
</dbReference>
<dbReference type="PANTHER" id="PTHR43772:SF2">
    <property type="entry name" value="PUTATIVE (AFU_ORTHOLOGUE AFUA_2G04480)-RELATED"/>
    <property type="match status" value="1"/>
</dbReference>
<organism evidence="7 8">
    <name type="scientific">Parabacteroides faecis</name>
    <dbReference type="NCBI Taxonomy" id="1217282"/>
    <lineage>
        <taxon>Bacteria</taxon>
        <taxon>Pseudomonadati</taxon>
        <taxon>Bacteroidota</taxon>
        <taxon>Bacteroidia</taxon>
        <taxon>Bacteroidales</taxon>
        <taxon>Tannerellaceae</taxon>
        <taxon>Parabacteroides</taxon>
    </lineage>
</organism>
<comment type="caution">
    <text evidence="7">The sequence shown here is derived from an EMBL/GenBank/DDBJ whole genome shotgun (WGS) entry which is preliminary data.</text>
</comment>
<dbReference type="InterPro" id="IPR023296">
    <property type="entry name" value="Glyco_hydro_beta-prop_sf"/>
</dbReference>
<dbReference type="RefSeq" id="WP_183671242.1">
    <property type="nucleotide sequence ID" value="NZ_BMPB01000005.1"/>
</dbReference>
<evidence type="ECO:0000313" key="8">
    <source>
        <dbReference type="Proteomes" id="UP000533637"/>
    </source>
</evidence>
<evidence type="ECO:0000256" key="6">
    <source>
        <dbReference type="RuleBase" id="RU361187"/>
    </source>
</evidence>
<comment type="similarity">
    <text evidence="1 6">Belongs to the glycosyl hydrolase 43 family.</text>
</comment>
<evidence type="ECO:0000313" key="7">
    <source>
        <dbReference type="EMBL" id="MBB4622923.1"/>
    </source>
</evidence>
<dbReference type="Gene3D" id="2.115.10.20">
    <property type="entry name" value="Glycosyl hydrolase domain, family 43"/>
    <property type="match status" value="1"/>
</dbReference>
<keyword evidence="5 6" id="KW-0326">Glycosidase</keyword>
<evidence type="ECO:0000256" key="4">
    <source>
        <dbReference type="ARBA" id="ARBA00023277"/>
    </source>
</evidence>
<evidence type="ECO:0000256" key="5">
    <source>
        <dbReference type="ARBA" id="ARBA00023295"/>
    </source>
</evidence>
<keyword evidence="4" id="KW-0119">Carbohydrate metabolism</keyword>
<dbReference type="InterPro" id="IPR006710">
    <property type="entry name" value="Glyco_hydro_43"/>
</dbReference>
<dbReference type="EMBL" id="JACHOC010000005">
    <property type="protein sequence ID" value="MBB4622923.1"/>
    <property type="molecule type" value="Genomic_DNA"/>
</dbReference>
<evidence type="ECO:0000256" key="3">
    <source>
        <dbReference type="ARBA" id="ARBA00022801"/>
    </source>
</evidence>
<evidence type="ECO:0000256" key="1">
    <source>
        <dbReference type="ARBA" id="ARBA00009865"/>
    </source>
</evidence>
<gene>
    <name evidence="7" type="ORF">GGQ57_002832</name>
</gene>
<keyword evidence="2" id="KW-0624">Polysaccharide degradation</keyword>
<dbReference type="SUPFAM" id="SSF75005">
    <property type="entry name" value="Arabinanase/levansucrase/invertase"/>
    <property type="match status" value="1"/>
</dbReference>
<dbReference type="Proteomes" id="UP000533637">
    <property type="component" value="Unassembled WGS sequence"/>
</dbReference>
<evidence type="ECO:0000256" key="2">
    <source>
        <dbReference type="ARBA" id="ARBA00022651"/>
    </source>
</evidence>
<reference evidence="7 8" key="1">
    <citation type="submission" date="2020-08" db="EMBL/GenBank/DDBJ databases">
        <title>Genomic Encyclopedia of Type Strains, Phase IV (KMG-IV): sequencing the most valuable type-strain genomes for metagenomic binning, comparative biology and taxonomic classification.</title>
        <authorList>
            <person name="Goeker M."/>
        </authorList>
    </citation>
    <scope>NUCLEOTIDE SEQUENCE [LARGE SCALE GENOMIC DNA]</scope>
    <source>
        <strain evidence="7 8">DSM 102983</strain>
    </source>
</reference>
<dbReference type="CDD" id="cd08991">
    <property type="entry name" value="GH43_HoAraf43-like"/>
    <property type="match status" value="1"/>
</dbReference>
<name>A0ABR6KN29_9BACT</name>
<dbReference type="PANTHER" id="PTHR43772">
    <property type="entry name" value="ENDO-1,4-BETA-XYLANASE"/>
    <property type="match status" value="1"/>
</dbReference>
<dbReference type="Pfam" id="PF04616">
    <property type="entry name" value="Glyco_hydro_43"/>
    <property type="match status" value="1"/>
</dbReference>
<proteinExistence type="inferred from homology"/>
<keyword evidence="2" id="KW-0858">Xylan degradation</keyword>
<sequence>MIKKKYIYVIYLFLFLVVCHGRPLKGSCNKHLNPLKTTDSVALSVADPFVYKFDSLYYLTGTTSLPEGMGFAYYTSTDLITWEYKGLLYRKPENHIGSHAFWAPEVEYYKGKFYMTYSCYVEERGLMLTCLASSEKPDGPFVDLYTPWFDLGYSAIDADIFVDDDGTPYVYYSKNRIQETLAVGELYAARLATDLSGLDGNPVFISGASQSWEKVNWDKNRCNEGAYVFKRNGIYYMTYSANDTGYGHYGIGVSHSKSPLGPWTKSLNNPLLTTNLSKGISSPGHNSIVEAPDGRFCMIYHRHADPYCQKPNWDRVVCMDRLFFDEQGELQIEDSLHYLLP</sequence>
<accession>A0ABR6KN29</accession>
<keyword evidence="8" id="KW-1185">Reference proteome</keyword>
<keyword evidence="3 6" id="KW-0378">Hydrolase</keyword>
<protein>
    <submittedName>
        <fullName evidence="7">Beta-xylosidase</fullName>
    </submittedName>
</protein>